<feature type="domain" description="Mce/MlaD" evidence="9">
    <location>
        <begin position="175"/>
        <end position="235"/>
    </location>
</feature>
<evidence type="ECO:0000256" key="8">
    <source>
        <dbReference type="SAM" id="Phobius"/>
    </source>
</evidence>
<keyword evidence="2" id="KW-1003">Cell membrane</keyword>
<evidence type="ECO:0000256" key="7">
    <source>
        <dbReference type="SAM" id="MobiDB-lite"/>
    </source>
</evidence>
<evidence type="ECO:0000256" key="3">
    <source>
        <dbReference type="ARBA" id="ARBA00022519"/>
    </source>
</evidence>
<organism evidence="10 11">
    <name type="scientific">Pollutimonas thiosulfatoxidans</name>
    <dbReference type="NCBI Taxonomy" id="2028345"/>
    <lineage>
        <taxon>Bacteria</taxon>
        <taxon>Pseudomonadati</taxon>
        <taxon>Pseudomonadota</taxon>
        <taxon>Betaproteobacteria</taxon>
        <taxon>Burkholderiales</taxon>
        <taxon>Alcaligenaceae</taxon>
        <taxon>Pollutimonas</taxon>
    </lineage>
</organism>
<sequence>MTEPTSGSPSEGGTPRVHRPNVRAASDRRWSWIWLVPLIAMLVGASLLVQGWLRTGPTITISFESAEGLEVGQTKVRYKDVVIGVVTDLKVSADRSKVLVSAELNREGSEYITQEGSRFWVVRPRLGIGGVSGLGTLVSGAYISVDAAEAQNGDDPVYEFTGLEKPPEITSGRPGTRYALRAPDLGSLDIGSPVYYRRIQVGRVIGYDLAESGKSVDIQIFIDAPNDKFVTTDTRFWNASGINLSLDADGFNVQTESLVSLVAGGIAFASPNQFITEPAKADHSFELAGTRLDAMADPDGLPFAVEFHFQQSVRGLKVGAPIDFRGLELGNVVDIDLEFDSERQRFFALVKAELYPLRFGAVYERLMRVDQEASNPGSLLLAPLIKHGLRGQIRPSNLLTGQQYVALDFFTDAEPVAFDARKEPVVVPTIAGSFDRLQQQVGSIVTKLDAIPYEEISSDLRATLQSVTKLLDQLEGEVAPQATAMLRAASKSLKSVDQLLAKGSPLTGNLERSMQEISNAARSLRALADYLQAHPSAAIRGRSADPAQILP</sequence>
<name>A0A410G9S7_9BURK</name>
<keyword evidence="11" id="KW-1185">Reference proteome</keyword>
<keyword evidence="4 8" id="KW-0812">Transmembrane</keyword>
<dbReference type="OrthoDB" id="9806984at2"/>
<evidence type="ECO:0000313" key="11">
    <source>
        <dbReference type="Proteomes" id="UP000283474"/>
    </source>
</evidence>
<evidence type="ECO:0000256" key="2">
    <source>
        <dbReference type="ARBA" id="ARBA00022475"/>
    </source>
</evidence>
<keyword evidence="6 8" id="KW-0472">Membrane</keyword>
<feature type="domain" description="Mce/MlaD" evidence="9">
    <location>
        <begin position="56"/>
        <end position="147"/>
    </location>
</feature>
<dbReference type="AlphaFoldDB" id="A0A410G9S7"/>
<reference evidence="10 11" key="1">
    <citation type="submission" date="2017-08" db="EMBL/GenBank/DDBJ databases">
        <authorList>
            <person name="Park S.-J."/>
            <person name="Kim H."/>
        </authorList>
    </citation>
    <scope>NUCLEOTIDE SEQUENCE [LARGE SCALE GENOMIC DNA]</scope>
    <source>
        <strain evidence="11">ye3</strain>
    </source>
</reference>
<dbReference type="PANTHER" id="PTHR30462:SF0">
    <property type="entry name" value="INTERMEMBRANE TRANSPORT PROTEIN YEBT"/>
    <property type="match status" value="1"/>
</dbReference>
<dbReference type="Proteomes" id="UP000283474">
    <property type="component" value="Chromosome"/>
</dbReference>
<dbReference type="GO" id="GO:0005886">
    <property type="term" value="C:plasma membrane"/>
    <property type="evidence" value="ECO:0007669"/>
    <property type="project" value="UniProtKB-SubCell"/>
</dbReference>
<dbReference type="RefSeq" id="WP_128354122.1">
    <property type="nucleotide sequence ID" value="NZ_CP022987.1"/>
</dbReference>
<proteinExistence type="predicted"/>
<protein>
    <submittedName>
        <fullName evidence="10">Paraquat-inducible protein B</fullName>
    </submittedName>
</protein>
<feature type="compositionally biased region" description="Polar residues" evidence="7">
    <location>
        <begin position="1"/>
        <end position="11"/>
    </location>
</feature>
<keyword evidence="5 8" id="KW-1133">Transmembrane helix</keyword>
<evidence type="ECO:0000256" key="1">
    <source>
        <dbReference type="ARBA" id="ARBA00004533"/>
    </source>
</evidence>
<feature type="transmembrane region" description="Helical" evidence="8">
    <location>
        <begin position="32"/>
        <end position="53"/>
    </location>
</feature>
<evidence type="ECO:0000259" key="9">
    <source>
        <dbReference type="Pfam" id="PF02470"/>
    </source>
</evidence>
<gene>
    <name evidence="10" type="ORF">CKA81_03840</name>
</gene>
<dbReference type="Pfam" id="PF02470">
    <property type="entry name" value="MlaD"/>
    <property type="match status" value="3"/>
</dbReference>
<evidence type="ECO:0000313" key="10">
    <source>
        <dbReference type="EMBL" id="QAA93069.1"/>
    </source>
</evidence>
<evidence type="ECO:0000256" key="6">
    <source>
        <dbReference type="ARBA" id="ARBA00023136"/>
    </source>
</evidence>
<dbReference type="PANTHER" id="PTHR30462">
    <property type="entry name" value="INTERMEMBRANE TRANSPORT PROTEIN PQIB-RELATED"/>
    <property type="match status" value="1"/>
</dbReference>
<accession>A0A410G9S7</accession>
<feature type="domain" description="Mce/MlaD" evidence="9">
    <location>
        <begin position="306"/>
        <end position="409"/>
    </location>
</feature>
<comment type="subcellular location">
    <subcellularLocation>
        <location evidence="1">Cell inner membrane</location>
    </subcellularLocation>
</comment>
<dbReference type="KEGG" id="pus:CKA81_03840"/>
<keyword evidence="3" id="KW-0997">Cell inner membrane</keyword>
<evidence type="ECO:0000256" key="4">
    <source>
        <dbReference type="ARBA" id="ARBA00022692"/>
    </source>
</evidence>
<evidence type="ECO:0000256" key="5">
    <source>
        <dbReference type="ARBA" id="ARBA00022989"/>
    </source>
</evidence>
<feature type="region of interest" description="Disordered" evidence="7">
    <location>
        <begin position="1"/>
        <end position="21"/>
    </location>
</feature>
<dbReference type="InterPro" id="IPR051800">
    <property type="entry name" value="PqiA-PqiB_transport"/>
</dbReference>
<dbReference type="EMBL" id="CP022987">
    <property type="protein sequence ID" value="QAA93069.1"/>
    <property type="molecule type" value="Genomic_DNA"/>
</dbReference>
<dbReference type="InterPro" id="IPR003399">
    <property type="entry name" value="Mce/MlaD"/>
</dbReference>